<evidence type="ECO:0000313" key="2">
    <source>
        <dbReference type="Proteomes" id="UP000464374"/>
    </source>
</evidence>
<dbReference type="RefSeq" id="WP_162664582.1">
    <property type="nucleotide sequence ID" value="NZ_CP048020.1"/>
</dbReference>
<dbReference type="KEGG" id="trz:GWP43_13510"/>
<organism evidence="1 2">
    <name type="scientific">Treponema vincentii</name>
    <dbReference type="NCBI Taxonomy" id="69710"/>
    <lineage>
        <taxon>Bacteria</taxon>
        <taxon>Pseudomonadati</taxon>
        <taxon>Spirochaetota</taxon>
        <taxon>Spirochaetia</taxon>
        <taxon>Spirochaetales</taxon>
        <taxon>Treponemataceae</taxon>
        <taxon>Treponema</taxon>
    </lineage>
</organism>
<proteinExistence type="predicted"/>
<dbReference type="EMBL" id="CP048020">
    <property type="protein sequence ID" value="QHX44307.1"/>
    <property type="molecule type" value="Genomic_DNA"/>
</dbReference>
<sequence>MVNGLIYDFESIKLMLPTGLILGCESVEYSDEKNDEVICGTNNLPLGVGRGEWKGTCKLELQRFEYDKLNVFSAGSGGFYNMPPIPVVASYGNLGQPPVTDTLLVHFTKRDFKGSKGDTSLSVTIEGPQTMPMNSDGITAFVPFM</sequence>
<evidence type="ECO:0000313" key="1">
    <source>
        <dbReference type="EMBL" id="QHX44307.1"/>
    </source>
</evidence>
<reference evidence="1 2" key="1">
    <citation type="submission" date="2020-01" db="EMBL/GenBank/DDBJ databases">
        <title>Complete genome sequence of a human oral phylogroup 1 Treponema sp. strain ATCC 700766, originally isolated from periodontitis dental plaque.</title>
        <authorList>
            <person name="Chan Y."/>
            <person name="Huo Y.-B."/>
            <person name="Yu X.-L."/>
            <person name="Zeng H."/>
            <person name="Leung W.-K."/>
            <person name="Watt R.M."/>
        </authorList>
    </citation>
    <scope>NUCLEOTIDE SEQUENCE [LARGE SCALE GENOMIC DNA]</scope>
    <source>
        <strain evidence="1 2">OMZ 804</strain>
    </source>
</reference>
<dbReference type="AlphaFoldDB" id="A0A6P1Y399"/>
<gene>
    <name evidence="1" type="ORF">GWP43_13510</name>
</gene>
<accession>A0A6P1Y399</accession>
<dbReference type="Proteomes" id="UP000464374">
    <property type="component" value="Chromosome"/>
</dbReference>
<protein>
    <submittedName>
        <fullName evidence="1">Uncharacterized protein</fullName>
    </submittedName>
</protein>
<name>A0A6P1Y399_9SPIR</name>